<comment type="caution">
    <text evidence="2">The sequence shown here is derived from an EMBL/GenBank/DDBJ whole genome shotgun (WGS) entry which is preliminary data.</text>
</comment>
<evidence type="ECO:0000313" key="3">
    <source>
        <dbReference type="Proteomes" id="UP000672602"/>
    </source>
</evidence>
<dbReference type="InterPro" id="IPR050177">
    <property type="entry name" value="Lipid_A_modif_metabolic_enz"/>
</dbReference>
<sequence length="317" mass="33788">MSGRGGGRVLITGGAGLLGAHVVTAVSRAGRATRTLDMRVPASDPPDGEHVTASILDLDAVTGACADIDAVLHIAAAANIGGGTPRDIVERNALGSWTVLEAAWRAGVRRVVLCSSDSVLGNTVWPDYFRMPERLPVDEGHEARPTDPYGLSKLMAEQAGRAFAARGRMEVLALRPVFILFPSMMGEVRARALDPDGYRGPSAGGHAPAGGGLCWHHIDPRDVADAFVRALDAPYGGFEAFYLSAPSTLHPTPTLDRVAGRFGGLPDAVDRAWFADNPHAPMFDTRRARDRLGWRARHDHRTAFFMSNPGGSRDGTL</sequence>
<gene>
    <name evidence="2" type="ORF">KAJ83_16405</name>
</gene>
<evidence type="ECO:0000259" key="1">
    <source>
        <dbReference type="Pfam" id="PF01370"/>
    </source>
</evidence>
<protein>
    <submittedName>
        <fullName evidence="2">NAD(P)-dependent oxidoreductase</fullName>
    </submittedName>
</protein>
<dbReference type="InterPro" id="IPR001509">
    <property type="entry name" value="Epimerase_deHydtase"/>
</dbReference>
<proteinExistence type="predicted"/>
<dbReference type="SUPFAM" id="SSF51735">
    <property type="entry name" value="NAD(P)-binding Rossmann-fold domains"/>
    <property type="match status" value="1"/>
</dbReference>
<dbReference type="InterPro" id="IPR036291">
    <property type="entry name" value="NAD(P)-bd_dom_sf"/>
</dbReference>
<dbReference type="EMBL" id="JAGMWN010000009">
    <property type="protein sequence ID" value="MBP5858604.1"/>
    <property type="molecule type" value="Genomic_DNA"/>
</dbReference>
<dbReference type="Gene3D" id="3.40.50.720">
    <property type="entry name" value="NAD(P)-binding Rossmann-like Domain"/>
    <property type="match status" value="1"/>
</dbReference>
<dbReference type="AlphaFoldDB" id="A0A8J7V588"/>
<dbReference type="RefSeq" id="WP_210683194.1">
    <property type="nucleotide sequence ID" value="NZ_JAGMWN010000009.1"/>
</dbReference>
<dbReference type="Proteomes" id="UP000672602">
    <property type="component" value="Unassembled WGS sequence"/>
</dbReference>
<accession>A0A8J7V588</accession>
<reference evidence="2" key="1">
    <citation type="submission" date="2021-04" db="EMBL/GenBank/DDBJ databases">
        <authorList>
            <person name="Zhang D.-C."/>
        </authorList>
    </citation>
    <scope>NUCLEOTIDE SEQUENCE</scope>
    <source>
        <strain evidence="2">CGMCC 1.15697</strain>
    </source>
</reference>
<dbReference type="Pfam" id="PF01370">
    <property type="entry name" value="Epimerase"/>
    <property type="match status" value="1"/>
</dbReference>
<keyword evidence="3" id="KW-1185">Reference proteome</keyword>
<dbReference type="PANTHER" id="PTHR43245">
    <property type="entry name" value="BIFUNCTIONAL POLYMYXIN RESISTANCE PROTEIN ARNA"/>
    <property type="match status" value="1"/>
</dbReference>
<name>A0A8J7V588_9PROT</name>
<organism evidence="2 3">
    <name type="scientific">Marivibrio halodurans</name>
    <dbReference type="NCBI Taxonomy" id="2039722"/>
    <lineage>
        <taxon>Bacteria</taxon>
        <taxon>Pseudomonadati</taxon>
        <taxon>Pseudomonadota</taxon>
        <taxon>Alphaproteobacteria</taxon>
        <taxon>Rhodospirillales</taxon>
        <taxon>Rhodospirillaceae</taxon>
        <taxon>Marivibrio</taxon>
    </lineage>
</organism>
<feature type="domain" description="NAD-dependent epimerase/dehydratase" evidence="1">
    <location>
        <begin position="9"/>
        <end position="234"/>
    </location>
</feature>
<evidence type="ECO:0000313" key="2">
    <source>
        <dbReference type="EMBL" id="MBP5858604.1"/>
    </source>
</evidence>